<comment type="caution">
    <text evidence="1">The sequence shown here is derived from an EMBL/GenBank/DDBJ whole genome shotgun (WGS) entry which is preliminary data.</text>
</comment>
<gene>
    <name evidence="1" type="ORF">ALP21_05301</name>
</gene>
<evidence type="ECO:0000313" key="1">
    <source>
        <dbReference type="EMBL" id="RMU91747.1"/>
    </source>
</evidence>
<dbReference type="Proteomes" id="UP000267078">
    <property type="component" value="Unassembled WGS sequence"/>
</dbReference>
<organism evidence="1 2">
    <name type="scientific">Pseudomonas savastanoi pv. phaseolicola</name>
    <name type="common">Pseudomonas syringae pv. phaseolicola</name>
    <dbReference type="NCBI Taxonomy" id="319"/>
    <lineage>
        <taxon>Bacteria</taxon>
        <taxon>Pseudomonadati</taxon>
        <taxon>Pseudomonadota</taxon>
        <taxon>Gammaproteobacteria</taxon>
        <taxon>Pseudomonadales</taxon>
        <taxon>Pseudomonadaceae</taxon>
        <taxon>Pseudomonas</taxon>
    </lineage>
</organism>
<proteinExistence type="predicted"/>
<evidence type="ECO:0000313" key="2">
    <source>
        <dbReference type="Proteomes" id="UP000267078"/>
    </source>
</evidence>
<dbReference type="AlphaFoldDB" id="A0A7Z6UYX1"/>
<name>A0A7Z6UYX1_PSESH</name>
<protein>
    <submittedName>
        <fullName evidence="1">MscS mechanosensitive ion channel</fullName>
    </submittedName>
</protein>
<accession>A0A7Z6UYX1</accession>
<sequence length="45" mass="5092">MFDYLITVMPEFGLSLYQQPSGADMRVGLRGESVNQAKADWAREI</sequence>
<dbReference type="EMBL" id="RBUI01000017">
    <property type="protein sequence ID" value="RMU91747.1"/>
    <property type="molecule type" value="Genomic_DNA"/>
</dbReference>
<reference evidence="1 2" key="1">
    <citation type="submission" date="2018-08" db="EMBL/GenBank/DDBJ databases">
        <title>Recombination of ecologically and evolutionarily significant loci maintains genetic cohesion in the Pseudomonas syringae species complex.</title>
        <authorList>
            <person name="Dillon M."/>
            <person name="Thakur S."/>
            <person name="Almeida R.N.D."/>
            <person name="Weir B.S."/>
            <person name="Guttman D.S."/>
        </authorList>
    </citation>
    <scope>NUCLEOTIDE SEQUENCE [LARGE SCALE GENOMIC DNA]</scope>
    <source>
        <strain evidence="1 2">1449B</strain>
    </source>
</reference>